<sequence length="284" mass="30225">MSLLAKDVSVHVGSKTLVDRASLACLPGQVVALLGPNGAGKSTLLSALTGERLAKAPATVTLNARALGAWRPAELARQRAVMRQYTQVPFAFSALEVVEFGHLPWQGSAANRAPLGPGRFGLTRPDARDYLEAVGLGGMGARKYPTLSGGEARRVQLARALIQVRALRELPAPPNVADPEVPARYLLLDEPLAGLDIAEASRVLGLIAQVSARNIGVIAVFHDLNAAAHIADHIVLMRRAEIIAQGTPAACMSQQNLEDCFRTPMSVTLSERGIPRIQPDFCAR</sequence>
<name>A0A2Z4FPU5_9DELT</name>
<proteinExistence type="predicted"/>
<keyword evidence="6" id="KW-1185">Reference proteome</keyword>
<evidence type="ECO:0000256" key="1">
    <source>
        <dbReference type="ARBA" id="ARBA00022448"/>
    </source>
</evidence>
<accession>A0A2Z4FPU5</accession>
<keyword evidence="1" id="KW-0813">Transport</keyword>
<protein>
    <submittedName>
        <fullName evidence="5">Uncharacterized protein</fullName>
    </submittedName>
</protein>
<dbReference type="InterPro" id="IPR003439">
    <property type="entry name" value="ABC_transporter-like_ATP-bd"/>
</dbReference>
<dbReference type="InterPro" id="IPR027417">
    <property type="entry name" value="P-loop_NTPase"/>
</dbReference>
<dbReference type="PANTHER" id="PTHR42794:SF1">
    <property type="entry name" value="HEMIN IMPORT ATP-BINDING PROTEIN HMUV"/>
    <property type="match status" value="1"/>
</dbReference>
<dbReference type="KEGG" id="bsed:DN745_17785"/>
<organism evidence="5 6">
    <name type="scientific">Bradymonas sediminis</name>
    <dbReference type="NCBI Taxonomy" id="1548548"/>
    <lineage>
        <taxon>Bacteria</taxon>
        <taxon>Deltaproteobacteria</taxon>
        <taxon>Bradymonadales</taxon>
        <taxon>Bradymonadaceae</taxon>
        <taxon>Bradymonas</taxon>
    </lineage>
</organism>
<dbReference type="GO" id="GO:0016887">
    <property type="term" value="F:ATP hydrolysis activity"/>
    <property type="evidence" value="ECO:0007669"/>
    <property type="project" value="InterPro"/>
</dbReference>
<dbReference type="PANTHER" id="PTHR42794">
    <property type="entry name" value="HEMIN IMPORT ATP-BINDING PROTEIN HMUV"/>
    <property type="match status" value="1"/>
</dbReference>
<dbReference type="PROSITE" id="PS50893">
    <property type="entry name" value="ABC_TRANSPORTER_2"/>
    <property type="match status" value="1"/>
</dbReference>
<dbReference type="SMART" id="SM00382">
    <property type="entry name" value="AAA"/>
    <property type="match status" value="1"/>
</dbReference>
<dbReference type="OrthoDB" id="9809450at2"/>
<dbReference type="InterPro" id="IPR017871">
    <property type="entry name" value="ABC_transporter-like_CS"/>
</dbReference>
<gene>
    <name evidence="5" type="ORF">DN745_17785</name>
</gene>
<evidence type="ECO:0000313" key="5">
    <source>
        <dbReference type="EMBL" id="AWV91081.1"/>
    </source>
</evidence>
<dbReference type="Proteomes" id="UP000249799">
    <property type="component" value="Chromosome"/>
</dbReference>
<evidence type="ECO:0000256" key="3">
    <source>
        <dbReference type="ARBA" id="ARBA00022840"/>
    </source>
</evidence>
<dbReference type="Pfam" id="PF00005">
    <property type="entry name" value="ABC_tran"/>
    <property type="match status" value="1"/>
</dbReference>
<reference evidence="5 6" key="1">
    <citation type="submission" date="2018-06" db="EMBL/GenBank/DDBJ databases">
        <title>Lujinxingia sediminis gen. nov. sp. nov., a new facultative anaerobic member of the class Deltaproteobacteria, and proposal of Lujinxingaceae fam. nov.</title>
        <authorList>
            <person name="Guo L.-Y."/>
            <person name="Li C.-M."/>
            <person name="Wang S."/>
            <person name="Du Z.-J."/>
        </authorList>
    </citation>
    <scope>NUCLEOTIDE SEQUENCE [LARGE SCALE GENOMIC DNA]</scope>
    <source>
        <strain evidence="5 6">FA350</strain>
    </source>
</reference>
<dbReference type="CDD" id="cd03214">
    <property type="entry name" value="ABC_Iron-Siderophores_B12_Hemin"/>
    <property type="match status" value="1"/>
</dbReference>
<dbReference type="GO" id="GO:0005524">
    <property type="term" value="F:ATP binding"/>
    <property type="evidence" value="ECO:0007669"/>
    <property type="project" value="UniProtKB-KW"/>
</dbReference>
<evidence type="ECO:0000313" key="6">
    <source>
        <dbReference type="Proteomes" id="UP000249799"/>
    </source>
</evidence>
<dbReference type="Gene3D" id="3.40.50.300">
    <property type="entry name" value="P-loop containing nucleotide triphosphate hydrolases"/>
    <property type="match status" value="1"/>
</dbReference>
<dbReference type="EMBL" id="CP030032">
    <property type="protein sequence ID" value="AWV91081.1"/>
    <property type="molecule type" value="Genomic_DNA"/>
</dbReference>
<dbReference type="InterPro" id="IPR003593">
    <property type="entry name" value="AAA+_ATPase"/>
</dbReference>
<evidence type="ECO:0000256" key="4">
    <source>
        <dbReference type="ARBA" id="ARBA00022967"/>
    </source>
</evidence>
<dbReference type="RefSeq" id="WP_111337005.1">
    <property type="nucleotide sequence ID" value="NZ_CP030032.1"/>
</dbReference>
<dbReference type="SUPFAM" id="SSF52540">
    <property type="entry name" value="P-loop containing nucleoside triphosphate hydrolases"/>
    <property type="match status" value="1"/>
</dbReference>
<keyword evidence="2" id="KW-0547">Nucleotide-binding</keyword>
<keyword evidence="4" id="KW-1278">Translocase</keyword>
<evidence type="ECO:0000256" key="2">
    <source>
        <dbReference type="ARBA" id="ARBA00022741"/>
    </source>
</evidence>
<dbReference type="AlphaFoldDB" id="A0A2Z4FPU5"/>
<keyword evidence="3" id="KW-0067">ATP-binding</keyword>
<dbReference type="PROSITE" id="PS00211">
    <property type="entry name" value="ABC_TRANSPORTER_1"/>
    <property type="match status" value="1"/>
</dbReference>